<organism evidence="5 6">
    <name type="scientific">Thiospirillum jenense</name>
    <dbReference type="NCBI Taxonomy" id="1653858"/>
    <lineage>
        <taxon>Bacteria</taxon>
        <taxon>Pseudomonadati</taxon>
        <taxon>Pseudomonadota</taxon>
        <taxon>Gammaproteobacteria</taxon>
        <taxon>Chromatiales</taxon>
        <taxon>Chromatiaceae</taxon>
        <taxon>Thiospirillum</taxon>
    </lineage>
</organism>
<accession>A0A839H5T3</accession>
<dbReference type="InterPro" id="IPR001789">
    <property type="entry name" value="Sig_transdc_resp-reg_receiver"/>
</dbReference>
<dbReference type="CDD" id="cd00077">
    <property type="entry name" value="HDc"/>
    <property type="match status" value="1"/>
</dbReference>
<dbReference type="InterPro" id="IPR037522">
    <property type="entry name" value="HD_GYP_dom"/>
</dbReference>
<dbReference type="PANTHER" id="PTHR45228:SF9">
    <property type="entry name" value="3'3'-CGAMP-SPECIFIC PHOSPHODIESTERASE 2"/>
    <property type="match status" value="1"/>
</dbReference>
<evidence type="ECO:0000313" key="5">
    <source>
        <dbReference type="EMBL" id="MBB1125265.1"/>
    </source>
</evidence>
<keyword evidence="6" id="KW-1185">Reference proteome</keyword>
<dbReference type="InterPro" id="IPR011006">
    <property type="entry name" value="CheY-like_superfamily"/>
</dbReference>
<evidence type="ECO:0000256" key="1">
    <source>
        <dbReference type="ARBA" id="ARBA00022801"/>
    </source>
</evidence>
<dbReference type="InterPro" id="IPR003607">
    <property type="entry name" value="HD/PDEase_dom"/>
</dbReference>
<keyword evidence="1" id="KW-0378">Hydrolase</keyword>
<dbReference type="CDD" id="cd00156">
    <property type="entry name" value="REC"/>
    <property type="match status" value="1"/>
</dbReference>
<evidence type="ECO:0000313" key="6">
    <source>
        <dbReference type="Proteomes" id="UP000548632"/>
    </source>
</evidence>
<dbReference type="Gene3D" id="3.40.50.2300">
    <property type="match status" value="1"/>
</dbReference>
<evidence type="ECO:0000259" key="3">
    <source>
        <dbReference type="PROSITE" id="PS50110"/>
    </source>
</evidence>
<feature type="domain" description="HD-GYP" evidence="4">
    <location>
        <begin position="314"/>
        <end position="510"/>
    </location>
</feature>
<feature type="domain" description="Response regulatory" evidence="3">
    <location>
        <begin position="26"/>
        <end position="150"/>
    </location>
</feature>
<dbReference type="SMART" id="SM00471">
    <property type="entry name" value="HDc"/>
    <property type="match status" value="1"/>
</dbReference>
<dbReference type="Gene3D" id="1.10.3210.10">
    <property type="entry name" value="Hypothetical protein af1432"/>
    <property type="match status" value="1"/>
</dbReference>
<comment type="caution">
    <text evidence="5">The sequence shown here is derived from an EMBL/GenBank/DDBJ whole genome shotgun (WGS) entry which is preliminary data.</text>
</comment>
<name>A0A839H5T3_9GAMM</name>
<dbReference type="GO" id="GO:0004112">
    <property type="term" value="F:cyclic-nucleotide phosphodiesterase activity"/>
    <property type="evidence" value="ECO:0007669"/>
    <property type="project" value="UniProtKB-ARBA"/>
</dbReference>
<dbReference type="SMART" id="SM00448">
    <property type="entry name" value="REC"/>
    <property type="match status" value="1"/>
</dbReference>
<protein>
    <submittedName>
        <fullName evidence="5">DUF3369 domain-containing protein</fullName>
    </submittedName>
</protein>
<dbReference type="GO" id="GO:0000160">
    <property type="term" value="P:phosphorelay signal transduction system"/>
    <property type="evidence" value="ECO:0007669"/>
    <property type="project" value="InterPro"/>
</dbReference>
<dbReference type="PANTHER" id="PTHR45228">
    <property type="entry name" value="CYCLIC DI-GMP PHOSPHODIESTERASE TM_0186-RELATED"/>
    <property type="match status" value="1"/>
</dbReference>
<evidence type="ECO:0000256" key="2">
    <source>
        <dbReference type="PROSITE-ProRule" id="PRU00169"/>
    </source>
</evidence>
<dbReference type="PROSITE" id="PS50110">
    <property type="entry name" value="RESPONSE_REGULATORY"/>
    <property type="match status" value="1"/>
</dbReference>
<dbReference type="PROSITE" id="PS51832">
    <property type="entry name" value="HD_GYP"/>
    <property type="match status" value="1"/>
</dbReference>
<evidence type="ECO:0000259" key="4">
    <source>
        <dbReference type="PROSITE" id="PS51832"/>
    </source>
</evidence>
<dbReference type="SUPFAM" id="SSF109604">
    <property type="entry name" value="HD-domain/PDEase-like"/>
    <property type="match status" value="1"/>
</dbReference>
<dbReference type="Proteomes" id="UP000548632">
    <property type="component" value="Unassembled WGS sequence"/>
</dbReference>
<feature type="modified residue" description="4-aspartylphosphate" evidence="2">
    <location>
        <position position="81"/>
    </location>
</feature>
<dbReference type="Pfam" id="PF11849">
    <property type="entry name" value="DUF3369"/>
    <property type="match status" value="1"/>
</dbReference>
<dbReference type="InterPro" id="IPR052020">
    <property type="entry name" value="Cyclic_di-GMP/3'3'-cGAMP_PDE"/>
</dbReference>
<dbReference type="RefSeq" id="WP_182582458.1">
    <property type="nucleotide sequence ID" value="NZ_JABVCQ010000005.1"/>
</dbReference>
<dbReference type="Pfam" id="PF13487">
    <property type="entry name" value="HD_5"/>
    <property type="match status" value="1"/>
</dbReference>
<dbReference type="SUPFAM" id="SSF52172">
    <property type="entry name" value="CheY-like"/>
    <property type="match status" value="1"/>
</dbReference>
<keyword evidence="2" id="KW-0597">Phosphoprotein</keyword>
<dbReference type="GO" id="GO:0009214">
    <property type="term" value="P:cyclic nucleotide catabolic process"/>
    <property type="evidence" value="ECO:0007669"/>
    <property type="project" value="UniProtKB-ARBA"/>
</dbReference>
<sequence>MSVLKFKKRDEEVNAVSSVKTYKKWKILIVDDEVEVHNVTKRVLKNFDFEENGLEFISAYSGKECLEQLKTHTDIAIILLDVVMETDDAGLNTARAIRQELNNKMVRIVLRTGQPGSAPETDVIKNYDINDYKEKTELTTQKLYTTVMTSLRSFRDLQTIQQNRIGLEKIIESSRNLLTFNSAKLFSEGVLTQILAILKRSPSSVLFNAGDAFIAHKVAGGYQLVVMTGCYTQQTSESILTPDVCQLLDETLFCRENLYKQNVFVGYMETSQGEHCLIYLPGCATIDTTDRKLLDVFMSNITVMYENLLLNSEIINTQKEIIERLGEVVEYRSHDTARHVYRVAQVSYILAHALGFNEQECEMIRMASPMHDVGKVSTPDAILLKSGKLTDEEFAIIKEHAQIGYEIMGKSDREIFKTAAIIAHEHHEKWDGTGYPRGLKGDEIHLYGRITAIADVFDALSQKRVYKEPWPLERILELIKEEKGRHFDPRIVDLFFENLDEILEAIKEPS</sequence>
<gene>
    <name evidence="5" type="ORF">HUK38_03340</name>
</gene>
<proteinExistence type="predicted"/>
<dbReference type="EMBL" id="JABVCQ010000005">
    <property type="protein sequence ID" value="MBB1125265.1"/>
    <property type="molecule type" value="Genomic_DNA"/>
</dbReference>
<dbReference type="AlphaFoldDB" id="A0A839H5T3"/>
<dbReference type="FunFam" id="1.10.3210.10:FF:000018">
    <property type="entry name" value="Two-component system response regulator"/>
    <property type="match status" value="1"/>
</dbReference>
<reference evidence="5 6" key="1">
    <citation type="journal article" date="2020" name="Arch. Microbiol.">
        <title>The genome sequence of the giant phototrophic gammaproteobacterium Thiospirillum jenense gives insight into its physiological properties and phylogenetic relationships.</title>
        <authorList>
            <person name="Imhoff J.F."/>
            <person name="Meyer T.E."/>
            <person name="Kyndt J.A."/>
        </authorList>
    </citation>
    <scope>NUCLEOTIDE SEQUENCE [LARGE SCALE GENOMIC DNA]</scope>
    <source>
        <strain evidence="5 6">DSM 216</strain>
    </source>
</reference>
<dbReference type="Pfam" id="PF00072">
    <property type="entry name" value="Response_reg"/>
    <property type="match status" value="1"/>
</dbReference>
<dbReference type="InterPro" id="IPR021800">
    <property type="entry name" value="DUF3369"/>
</dbReference>